<dbReference type="InterPro" id="IPR058240">
    <property type="entry name" value="rSAM_sf"/>
</dbReference>
<reference evidence="7" key="1">
    <citation type="journal article" date="2012" name="Science">
        <title>Fermentation, hydrogen, and sulfur metabolism in multiple uncultivated bacterial phyla.</title>
        <authorList>
            <person name="Wrighton K.C."/>
            <person name="Thomas B.C."/>
            <person name="Sharon I."/>
            <person name="Miller C.S."/>
            <person name="Castelle C.J."/>
            <person name="VerBerkmoes N.C."/>
            <person name="Wilkins M.J."/>
            <person name="Hettich R.L."/>
            <person name="Lipton M.S."/>
            <person name="Williams K.H."/>
            <person name="Long P.E."/>
            <person name="Banfield J.F."/>
        </authorList>
    </citation>
    <scope>NUCLEOTIDE SEQUENCE [LARGE SCALE GENOMIC DNA]</scope>
</reference>
<name>K2GE81_9BACT</name>
<dbReference type="InterPro" id="IPR051198">
    <property type="entry name" value="BchE-like"/>
</dbReference>
<dbReference type="SMART" id="SM00729">
    <property type="entry name" value="Elp3"/>
    <property type="match status" value="1"/>
</dbReference>
<evidence type="ECO:0000256" key="4">
    <source>
        <dbReference type="ARBA" id="ARBA00023004"/>
    </source>
</evidence>
<keyword evidence="2" id="KW-0949">S-adenosyl-L-methionine</keyword>
<evidence type="ECO:0000313" key="7">
    <source>
        <dbReference type="EMBL" id="EKE28544.1"/>
    </source>
</evidence>
<evidence type="ECO:0000256" key="3">
    <source>
        <dbReference type="ARBA" id="ARBA00022723"/>
    </source>
</evidence>
<dbReference type="SFLD" id="SFLDG01123">
    <property type="entry name" value="methyltransferase_(Class_B)"/>
    <property type="match status" value="1"/>
</dbReference>
<dbReference type="GO" id="GO:0005829">
    <property type="term" value="C:cytosol"/>
    <property type="evidence" value="ECO:0007669"/>
    <property type="project" value="TreeGrafter"/>
</dbReference>
<dbReference type="GO" id="GO:0003824">
    <property type="term" value="F:catalytic activity"/>
    <property type="evidence" value="ECO:0007669"/>
    <property type="project" value="InterPro"/>
</dbReference>
<dbReference type="GO" id="GO:0046872">
    <property type="term" value="F:metal ion binding"/>
    <property type="evidence" value="ECO:0007669"/>
    <property type="project" value="UniProtKB-KW"/>
</dbReference>
<dbReference type="Gene3D" id="3.80.30.20">
    <property type="entry name" value="tm_1862 like domain"/>
    <property type="match status" value="1"/>
</dbReference>
<dbReference type="AlphaFoldDB" id="K2GE81"/>
<proteinExistence type="predicted"/>
<dbReference type="InterPro" id="IPR034466">
    <property type="entry name" value="Methyltransferase_Class_B"/>
</dbReference>
<keyword evidence="4" id="KW-0408">Iron</keyword>
<evidence type="ECO:0000259" key="6">
    <source>
        <dbReference type="PROSITE" id="PS51918"/>
    </source>
</evidence>
<sequence length="458" mass="53766">MKTLFINPPNAPITSASIWIEPIDVLTIATYAQSLGHVVSVLDMDRDDGRMNELSIMLENEDYDAVVIVHDYHIPLFQDWSQKKLLELVSLCKKYKVKVVIGWKLSTYAPRKILMNDAYPDVIISKEMEMPIKELLATGVWTEAFLDSIPNIAYRSWDEVIETIKEASRFDIRELPIPDRKLLDVNDYIDVRTMLSSRWCSFRCSFCSVPDFWWKRRAREACEVVEEIAYLYKEFWAKKVLFLDDNATIENERMREISRMLINLKLDVKLGCLGNLRHFDEETMRLMYEAGFAWIHYWVESGSEKLLKSVGKFIPKEQVRSVIQQTKKIWFRVRTSWIMDLPGSTIETAEETAKFIMELEPHEIRLHYLSIRFGSRIFNESLEKTWELPKQYIHGKPVVTKGTSSEIIDASVQSLTEKLRETGYSVIYDNDENAEFENRDRNTKIASFCPLRYGIWWE</sequence>
<protein>
    <submittedName>
        <fullName evidence="7">Fe-S oxidoreductase</fullName>
    </submittedName>
</protein>
<dbReference type="CDD" id="cd01335">
    <property type="entry name" value="Radical_SAM"/>
    <property type="match status" value="1"/>
</dbReference>
<comment type="caution">
    <text evidence="7">The sequence shown here is derived from an EMBL/GenBank/DDBJ whole genome shotgun (WGS) entry which is preliminary data.</text>
</comment>
<dbReference type="SFLD" id="SFLDS00029">
    <property type="entry name" value="Radical_SAM"/>
    <property type="match status" value="1"/>
</dbReference>
<dbReference type="InterPro" id="IPR007197">
    <property type="entry name" value="rSAM"/>
</dbReference>
<keyword evidence="3" id="KW-0479">Metal-binding</keyword>
<evidence type="ECO:0000256" key="2">
    <source>
        <dbReference type="ARBA" id="ARBA00022691"/>
    </source>
</evidence>
<dbReference type="InterPro" id="IPR023404">
    <property type="entry name" value="rSAM_horseshoe"/>
</dbReference>
<evidence type="ECO:0000256" key="5">
    <source>
        <dbReference type="ARBA" id="ARBA00023014"/>
    </source>
</evidence>
<dbReference type="PANTHER" id="PTHR43409:SF16">
    <property type="entry name" value="SLR0320 PROTEIN"/>
    <property type="match status" value="1"/>
</dbReference>
<gene>
    <name evidence="7" type="ORF">ACD_3C00048G0009</name>
</gene>
<dbReference type="SUPFAM" id="SSF102114">
    <property type="entry name" value="Radical SAM enzymes"/>
    <property type="match status" value="1"/>
</dbReference>
<comment type="cofactor">
    <cofactor evidence="1">
        <name>[4Fe-4S] cluster</name>
        <dbReference type="ChEBI" id="CHEBI:49883"/>
    </cofactor>
</comment>
<dbReference type="InterPro" id="IPR006638">
    <property type="entry name" value="Elp3/MiaA/NifB-like_rSAM"/>
</dbReference>
<dbReference type="EMBL" id="AMFJ01000322">
    <property type="protein sequence ID" value="EKE28544.1"/>
    <property type="molecule type" value="Genomic_DNA"/>
</dbReference>
<organism evidence="7">
    <name type="scientific">uncultured bacterium</name>
    <name type="common">gcode 4</name>
    <dbReference type="NCBI Taxonomy" id="1234023"/>
    <lineage>
        <taxon>Bacteria</taxon>
        <taxon>environmental samples</taxon>
    </lineage>
</organism>
<evidence type="ECO:0000256" key="1">
    <source>
        <dbReference type="ARBA" id="ARBA00001966"/>
    </source>
</evidence>
<dbReference type="PANTHER" id="PTHR43409">
    <property type="entry name" value="ANAEROBIC MAGNESIUM-PROTOPORPHYRIN IX MONOMETHYL ESTER CYCLASE-RELATED"/>
    <property type="match status" value="1"/>
</dbReference>
<accession>K2GE81</accession>
<dbReference type="PROSITE" id="PS51918">
    <property type="entry name" value="RADICAL_SAM"/>
    <property type="match status" value="1"/>
</dbReference>
<keyword evidence="5" id="KW-0411">Iron-sulfur</keyword>
<dbReference type="GO" id="GO:0051539">
    <property type="term" value="F:4 iron, 4 sulfur cluster binding"/>
    <property type="evidence" value="ECO:0007669"/>
    <property type="project" value="UniProtKB-KW"/>
</dbReference>
<dbReference type="Pfam" id="PF04055">
    <property type="entry name" value="Radical_SAM"/>
    <property type="match status" value="1"/>
</dbReference>
<dbReference type="SFLD" id="SFLDG01082">
    <property type="entry name" value="B12-binding_domain_containing"/>
    <property type="match status" value="1"/>
</dbReference>
<feature type="domain" description="Radical SAM core" evidence="6">
    <location>
        <begin position="186"/>
        <end position="399"/>
    </location>
</feature>